<accession>A0A3E0K376</accession>
<dbReference type="Proteomes" id="UP000257014">
    <property type="component" value="Unassembled WGS sequence"/>
</dbReference>
<proteinExistence type="predicted"/>
<sequence length="140" mass="16057">MSGRPQGRTPVFAGWKSLRPSIFSSGGCGGAVWGRSGMFCGEKVPLLPYLFYAKAEEGKMFGTVRSGRPFCLLGRRMEREDLRMKIKNYCSFLLKRIIPSFRQNCKKYTEAVFPKPEKLKYEIPIELVRKVFIKFGGIRF</sequence>
<dbReference type="EMBL" id="QEWE01000021">
    <property type="protein sequence ID" value="REJ27409.1"/>
    <property type="molecule type" value="Genomic_DNA"/>
</dbReference>
<dbReference type="AlphaFoldDB" id="A0A3E0K376"/>
<organism evidence="1 2">
    <name type="scientific">Caldibacillus debilis</name>
    <dbReference type="NCBI Taxonomy" id="301148"/>
    <lineage>
        <taxon>Bacteria</taxon>
        <taxon>Bacillati</taxon>
        <taxon>Bacillota</taxon>
        <taxon>Bacilli</taxon>
        <taxon>Bacillales</taxon>
        <taxon>Bacillaceae</taxon>
        <taxon>Caldibacillus</taxon>
    </lineage>
</organism>
<reference evidence="1 2" key="1">
    <citation type="submission" date="2018-03" db="EMBL/GenBank/DDBJ databases">
        <authorList>
            <person name="Keele B.F."/>
        </authorList>
    </citation>
    <scope>NUCLEOTIDE SEQUENCE [LARGE SCALE GENOMIC DNA]</scope>
    <source>
        <strain evidence="1">ZCTH4_d</strain>
    </source>
</reference>
<evidence type="ECO:0000313" key="2">
    <source>
        <dbReference type="Proteomes" id="UP000257014"/>
    </source>
</evidence>
<name>A0A3E0K376_9BACI</name>
<evidence type="ECO:0000313" key="1">
    <source>
        <dbReference type="EMBL" id="REJ27409.1"/>
    </source>
</evidence>
<comment type="caution">
    <text evidence="1">The sequence shown here is derived from an EMBL/GenBank/DDBJ whole genome shotgun (WGS) entry which is preliminary data.</text>
</comment>
<protein>
    <submittedName>
        <fullName evidence="1">Uncharacterized protein</fullName>
    </submittedName>
</protein>
<gene>
    <name evidence="1" type="ORF">C6P37_11350</name>
</gene>